<proteinExistence type="predicted"/>
<protein>
    <submittedName>
        <fullName evidence="1">Uncharacterized protein</fullName>
    </submittedName>
</protein>
<dbReference type="Proteomes" id="UP001595752">
    <property type="component" value="Unassembled WGS sequence"/>
</dbReference>
<sequence length="73" mass="8215">MSKKKNPVIEKARQEGFLAGQKVGFEHGKHTALYTFASKFEGLEKVKGIGPKTMELIVRHFGKEYFESEGKEG</sequence>
<organism evidence="1 2">
    <name type="scientific">Bacillus songklensis</name>
    <dbReference type="NCBI Taxonomy" id="1069116"/>
    <lineage>
        <taxon>Bacteria</taxon>
        <taxon>Bacillati</taxon>
        <taxon>Bacillota</taxon>
        <taxon>Bacilli</taxon>
        <taxon>Bacillales</taxon>
        <taxon>Bacillaceae</taxon>
        <taxon>Bacillus</taxon>
    </lineage>
</organism>
<comment type="caution">
    <text evidence="1">The sequence shown here is derived from an EMBL/GenBank/DDBJ whole genome shotgun (WGS) entry which is preliminary data.</text>
</comment>
<name>A0ABV8B3J4_9BACI</name>
<reference evidence="2" key="1">
    <citation type="journal article" date="2019" name="Int. J. Syst. Evol. Microbiol.">
        <title>The Global Catalogue of Microorganisms (GCM) 10K type strain sequencing project: providing services to taxonomists for standard genome sequencing and annotation.</title>
        <authorList>
            <consortium name="The Broad Institute Genomics Platform"/>
            <consortium name="The Broad Institute Genome Sequencing Center for Infectious Disease"/>
            <person name="Wu L."/>
            <person name="Ma J."/>
        </authorList>
    </citation>
    <scope>NUCLEOTIDE SEQUENCE [LARGE SCALE GENOMIC DNA]</scope>
    <source>
        <strain evidence="2">CCUG 61889</strain>
    </source>
</reference>
<evidence type="ECO:0000313" key="1">
    <source>
        <dbReference type="EMBL" id="MFC3883776.1"/>
    </source>
</evidence>
<dbReference type="RefSeq" id="WP_377914589.1">
    <property type="nucleotide sequence ID" value="NZ_JBHRZT010000043.1"/>
</dbReference>
<evidence type="ECO:0000313" key="2">
    <source>
        <dbReference type="Proteomes" id="UP001595752"/>
    </source>
</evidence>
<dbReference type="EMBL" id="JBHRZT010000043">
    <property type="protein sequence ID" value="MFC3883776.1"/>
    <property type="molecule type" value="Genomic_DNA"/>
</dbReference>
<keyword evidence="2" id="KW-1185">Reference proteome</keyword>
<gene>
    <name evidence="1" type="ORF">ACFOU2_09790</name>
</gene>
<accession>A0ABV8B3J4</accession>